<dbReference type="EMBL" id="CM037614">
    <property type="protein sequence ID" value="KAH8017974.1"/>
    <property type="molecule type" value="Genomic_DNA"/>
</dbReference>
<dbReference type="Proteomes" id="UP000827872">
    <property type="component" value="Linkage Group LG01"/>
</dbReference>
<evidence type="ECO:0000313" key="2">
    <source>
        <dbReference type="Proteomes" id="UP000827872"/>
    </source>
</evidence>
<accession>A0ACB8GE78</accession>
<keyword evidence="2" id="KW-1185">Reference proteome</keyword>
<comment type="caution">
    <text evidence="1">The sequence shown here is derived from an EMBL/GenBank/DDBJ whole genome shotgun (WGS) entry which is preliminary data.</text>
</comment>
<organism evidence="1 2">
    <name type="scientific">Sphaerodactylus townsendi</name>
    <dbReference type="NCBI Taxonomy" id="933632"/>
    <lineage>
        <taxon>Eukaryota</taxon>
        <taxon>Metazoa</taxon>
        <taxon>Chordata</taxon>
        <taxon>Craniata</taxon>
        <taxon>Vertebrata</taxon>
        <taxon>Euteleostomi</taxon>
        <taxon>Lepidosauria</taxon>
        <taxon>Squamata</taxon>
        <taxon>Bifurcata</taxon>
        <taxon>Gekkota</taxon>
        <taxon>Sphaerodactylidae</taxon>
        <taxon>Sphaerodactylus</taxon>
    </lineage>
</organism>
<evidence type="ECO:0000313" key="1">
    <source>
        <dbReference type="EMBL" id="KAH8017974.1"/>
    </source>
</evidence>
<protein>
    <submittedName>
        <fullName evidence="1">Uncharacterized protein</fullName>
    </submittedName>
</protein>
<gene>
    <name evidence="1" type="ORF">K3G42_033398</name>
</gene>
<sequence>MKPPAEDRNANGIRPSSSDPDEAGGFPKVNQDSLGHRGLPDPMEWKASQDCQGTKVTKEKEANQEYLDPREKWDKEESLDFRVQMVFLAIRVKQDLGGNPAMTVAMGPREMRASREAPGVQAFRVSLQLTAKPLGRHGKGQEKGKAKEMVPLSDSLMASGQLEVMEP</sequence>
<proteinExistence type="predicted"/>
<reference evidence="1" key="1">
    <citation type="submission" date="2021-08" db="EMBL/GenBank/DDBJ databases">
        <title>The first chromosome-level gecko genome reveals the dynamic sex chromosomes of Neotropical dwarf geckos (Sphaerodactylidae: Sphaerodactylus).</title>
        <authorList>
            <person name="Pinto B.J."/>
            <person name="Keating S.E."/>
            <person name="Gamble T."/>
        </authorList>
    </citation>
    <scope>NUCLEOTIDE SEQUENCE</scope>
    <source>
        <strain evidence="1">TG3544</strain>
    </source>
</reference>
<name>A0ACB8GE78_9SAUR</name>